<dbReference type="STRING" id="3818.A0A444ZA99"/>
<dbReference type="PANTHER" id="PTHR13391:SF0">
    <property type="entry name" value="PROTEIN MISATO HOMOLOG 1"/>
    <property type="match status" value="1"/>
</dbReference>
<dbReference type="AlphaFoldDB" id="A0A444ZA99"/>
<dbReference type="EMBL" id="SDMP01000015">
    <property type="protein sequence ID" value="RYR11038.1"/>
    <property type="molecule type" value="Genomic_DNA"/>
</dbReference>
<dbReference type="PANTHER" id="PTHR13391">
    <property type="entry name" value="MITOCHONDRIAL DISTRIBUTION REGULATOR MISATO"/>
    <property type="match status" value="1"/>
</dbReference>
<evidence type="ECO:0000313" key="2">
    <source>
        <dbReference type="EMBL" id="RYR11038.1"/>
    </source>
</evidence>
<protein>
    <recommendedName>
        <fullName evidence="1">DML1/Misato tubulin domain-containing protein</fullName>
    </recommendedName>
</protein>
<feature type="domain" description="DML1/Misato tubulin" evidence="1">
    <location>
        <begin position="133"/>
        <end position="285"/>
    </location>
</feature>
<dbReference type="Proteomes" id="UP000289738">
    <property type="component" value="Chromosome B05"/>
</dbReference>
<evidence type="ECO:0000313" key="3">
    <source>
        <dbReference type="Proteomes" id="UP000289738"/>
    </source>
</evidence>
<dbReference type="SUPFAM" id="SSF52490">
    <property type="entry name" value="Tubulin nucleotide-binding domain-like"/>
    <property type="match status" value="1"/>
</dbReference>
<gene>
    <name evidence="2" type="ORF">Ahy_B05g079532</name>
</gene>
<dbReference type="Gene3D" id="3.40.50.1440">
    <property type="entry name" value="Tubulin/FtsZ, GTPase domain"/>
    <property type="match status" value="1"/>
</dbReference>
<organism evidence="2 3">
    <name type="scientific">Arachis hypogaea</name>
    <name type="common">Peanut</name>
    <dbReference type="NCBI Taxonomy" id="3818"/>
    <lineage>
        <taxon>Eukaryota</taxon>
        <taxon>Viridiplantae</taxon>
        <taxon>Streptophyta</taxon>
        <taxon>Embryophyta</taxon>
        <taxon>Tracheophyta</taxon>
        <taxon>Spermatophyta</taxon>
        <taxon>Magnoliopsida</taxon>
        <taxon>eudicotyledons</taxon>
        <taxon>Gunneridae</taxon>
        <taxon>Pentapetalae</taxon>
        <taxon>rosids</taxon>
        <taxon>fabids</taxon>
        <taxon>Fabales</taxon>
        <taxon>Fabaceae</taxon>
        <taxon>Papilionoideae</taxon>
        <taxon>50 kb inversion clade</taxon>
        <taxon>dalbergioids sensu lato</taxon>
        <taxon>Dalbergieae</taxon>
        <taxon>Pterocarpus clade</taxon>
        <taxon>Arachis</taxon>
    </lineage>
</organism>
<dbReference type="InterPro" id="IPR036525">
    <property type="entry name" value="Tubulin/FtsZ_GTPase_sf"/>
</dbReference>
<keyword evidence="3" id="KW-1185">Reference proteome</keyword>
<dbReference type="GO" id="GO:0007005">
    <property type="term" value="P:mitochondrion organization"/>
    <property type="evidence" value="ECO:0007669"/>
    <property type="project" value="InterPro"/>
</dbReference>
<comment type="caution">
    <text evidence="2">The sequence shown here is derived from an EMBL/GenBank/DDBJ whole genome shotgun (WGS) entry which is preliminary data.</text>
</comment>
<proteinExistence type="predicted"/>
<reference evidence="2 3" key="1">
    <citation type="submission" date="2019-01" db="EMBL/GenBank/DDBJ databases">
        <title>Sequencing of cultivated peanut Arachis hypogaea provides insights into genome evolution and oil improvement.</title>
        <authorList>
            <person name="Chen X."/>
        </authorList>
    </citation>
    <scope>NUCLEOTIDE SEQUENCE [LARGE SCALE GENOMIC DNA]</scope>
    <source>
        <strain evidence="3">cv. Fuhuasheng</strain>
        <tissue evidence="2">Leaves</tissue>
    </source>
</reference>
<accession>A0A444ZA99</accession>
<name>A0A444ZA99_ARAHY</name>
<dbReference type="InterPro" id="IPR029209">
    <property type="entry name" value="DML1/Misato_tubulin"/>
</dbReference>
<dbReference type="InterPro" id="IPR049942">
    <property type="entry name" value="DML1/Misato"/>
</dbReference>
<dbReference type="Pfam" id="PF14881">
    <property type="entry name" value="Tubulin_3"/>
    <property type="match status" value="1"/>
</dbReference>
<dbReference type="GO" id="GO:0005737">
    <property type="term" value="C:cytoplasm"/>
    <property type="evidence" value="ECO:0007669"/>
    <property type="project" value="TreeGrafter"/>
</dbReference>
<evidence type="ECO:0000259" key="1">
    <source>
        <dbReference type="Pfam" id="PF14881"/>
    </source>
</evidence>
<sequence length="387" mass="42768">MSQESIMDHAISPDDLAELSIAALINIIRGDEKCANCDLVEAALDELHGLARDLNADSVFKNHDLNMDVLYHIAETQQVQFLEIELAILVSSWHISAVGKENGNGTSPLDVVTCLNFVYVLSVYRPMRRTDTEDFNNYGIGKDSFSWALQGEEISDSLRFFVEECDHIQGFQFVVDDSRGFSAVAKEFLENIVAKYTNTPILLYAVQGHRACTSLHSKKPTVLEDLHDDVSFSRLLSYSKLIVPLGLPSLSKSKVSKFLRIEDEKHYHSSAIYAAALHSINLSFRMDPVIYSPTTPASSVSGAVDLHGVIQMLSGQERQNLVSVPDVAIPAPNLSGEQNELSLLENLHPLTPQIAEDVEDTQAVECMTVNGTHASGVVYERFYSHGN</sequence>